<keyword evidence="1" id="KW-0805">Transcription regulation</keyword>
<evidence type="ECO:0000256" key="2">
    <source>
        <dbReference type="ARBA" id="ARBA00023125"/>
    </source>
</evidence>
<dbReference type="InterPro" id="IPR050109">
    <property type="entry name" value="HTH-type_TetR-like_transc_reg"/>
</dbReference>
<dbReference type="GO" id="GO:0003700">
    <property type="term" value="F:DNA-binding transcription factor activity"/>
    <property type="evidence" value="ECO:0007669"/>
    <property type="project" value="TreeGrafter"/>
</dbReference>
<feature type="DNA-binding region" description="H-T-H motif" evidence="4">
    <location>
        <begin position="34"/>
        <end position="53"/>
    </location>
</feature>
<organism evidence="6 7">
    <name type="scientific">Corynebacterium hylobatis</name>
    <dbReference type="NCBI Taxonomy" id="1859290"/>
    <lineage>
        <taxon>Bacteria</taxon>
        <taxon>Bacillati</taxon>
        <taxon>Actinomycetota</taxon>
        <taxon>Actinomycetes</taxon>
        <taxon>Mycobacteriales</taxon>
        <taxon>Corynebacteriaceae</taxon>
        <taxon>Corynebacterium</taxon>
    </lineage>
</organism>
<dbReference type="Pfam" id="PF16859">
    <property type="entry name" value="TetR_C_11"/>
    <property type="match status" value="1"/>
</dbReference>
<comment type="caution">
    <text evidence="6">The sequence shown here is derived from an EMBL/GenBank/DDBJ whole genome shotgun (WGS) entry which is preliminary data.</text>
</comment>
<name>A0A3R9ZJA9_9CORY</name>
<dbReference type="InterPro" id="IPR036271">
    <property type="entry name" value="Tet_transcr_reg_TetR-rel_C_sf"/>
</dbReference>
<dbReference type="PANTHER" id="PTHR30055:SF148">
    <property type="entry name" value="TETR-FAMILY TRANSCRIPTIONAL REGULATOR"/>
    <property type="match status" value="1"/>
</dbReference>
<dbReference type="Proteomes" id="UP000274907">
    <property type="component" value="Unassembled WGS sequence"/>
</dbReference>
<dbReference type="AlphaFoldDB" id="A0A3R9ZJA9"/>
<dbReference type="GO" id="GO:0000976">
    <property type="term" value="F:transcription cis-regulatory region binding"/>
    <property type="evidence" value="ECO:0007669"/>
    <property type="project" value="TreeGrafter"/>
</dbReference>
<dbReference type="InterPro" id="IPR001647">
    <property type="entry name" value="HTH_TetR"/>
</dbReference>
<evidence type="ECO:0000259" key="5">
    <source>
        <dbReference type="PROSITE" id="PS50977"/>
    </source>
</evidence>
<dbReference type="InterPro" id="IPR011075">
    <property type="entry name" value="TetR_C"/>
</dbReference>
<evidence type="ECO:0000256" key="3">
    <source>
        <dbReference type="ARBA" id="ARBA00023163"/>
    </source>
</evidence>
<reference evidence="6 7" key="1">
    <citation type="submission" date="2018-12" db="EMBL/GenBank/DDBJ databases">
        <title>YIM 101343 draft genome.</title>
        <authorList>
            <person name="Chen X."/>
        </authorList>
    </citation>
    <scope>NUCLEOTIDE SEQUENCE [LARGE SCALE GENOMIC DNA]</scope>
    <source>
        <strain evidence="6 7">YIM 101343</strain>
    </source>
</reference>
<dbReference type="Pfam" id="PF00440">
    <property type="entry name" value="TetR_N"/>
    <property type="match status" value="1"/>
</dbReference>
<evidence type="ECO:0000313" key="6">
    <source>
        <dbReference type="EMBL" id="RSZ63867.1"/>
    </source>
</evidence>
<proteinExistence type="predicted"/>
<dbReference type="PANTHER" id="PTHR30055">
    <property type="entry name" value="HTH-TYPE TRANSCRIPTIONAL REGULATOR RUTR"/>
    <property type="match status" value="1"/>
</dbReference>
<dbReference type="SUPFAM" id="SSF48498">
    <property type="entry name" value="Tetracyclin repressor-like, C-terminal domain"/>
    <property type="match status" value="1"/>
</dbReference>
<keyword evidence="3" id="KW-0804">Transcription</keyword>
<dbReference type="Gene3D" id="1.10.357.10">
    <property type="entry name" value="Tetracycline Repressor, domain 2"/>
    <property type="match status" value="1"/>
</dbReference>
<evidence type="ECO:0000256" key="1">
    <source>
        <dbReference type="ARBA" id="ARBA00023015"/>
    </source>
</evidence>
<dbReference type="InterPro" id="IPR009057">
    <property type="entry name" value="Homeodomain-like_sf"/>
</dbReference>
<dbReference type="Gene3D" id="1.10.10.60">
    <property type="entry name" value="Homeodomain-like"/>
    <property type="match status" value="1"/>
</dbReference>
<dbReference type="OrthoDB" id="9796019at2"/>
<sequence>MALRSEESHQAILNATMALVNPEDGEGFSLQKLSIERIAREAGVSKTTIYRWWPSKVAVVIDSFLEHHVARTPFNEELPAVDSLRDHLGSVAEVYGTGEGRLVAQLIAECQHDPEAMKEFKDRFWLNRLETATSLIHRAQSEGVIRNDISSREIADILYAPIYFRLLLQSGPLDRDWAHSHFDIAMEGVRSRN</sequence>
<keyword evidence="2 4" id="KW-0238">DNA-binding</keyword>
<dbReference type="PROSITE" id="PS50977">
    <property type="entry name" value="HTH_TETR_2"/>
    <property type="match status" value="1"/>
</dbReference>
<accession>A0A3R9ZJA9</accession>
<feature type="domain" description="HTH tetR-type" evidence="5">
    <location>
        <begin position="6"/>
        <end position="71"/>
    </location>
</feature>
<evidence type="ECO:0000256" key="4">
    <source>
        <dbReference type="PROSITE-ProRule" id="PRU00335"/>
    </source>
</evidence>
<gene>
    <name evidence="6" type="ORF">EAH68_06430</name>
</gene>
<dbReference type="SUPFAM" id="SSF46689">
    <property type="entry name" value="Homeodomain-like"/>
    <property type="match status" value="1"/>
</dbReference>
<dbReference type="EMBL" id="RXHJ01000006">
    <property type="protein sequence ID" value="RSZ63867.1"/>
    <property type="molecule type" value="Genomic_DNA"/>
</dbReference>
<keyword evidence="7" id="KW-1185">Reference proteome</keyword>
<evidence type="ECO:0000313" key="7">
    <source>
        <dbReference type="Proteomes" id="UP000274907"/>
    </source>
</evidence>
<protein>
    <submittedName>
        <fullName evidence="6">TetR/AcrR family transcriptional regulator</fullName>
    </submittedName>
</protein>
<dbReference type="RefSeq" id="WP_126120500.1">
    <property type="nucleotide sequence ID" value="NZ_RXHJ01000006.1"/>
</dbReference>